<gene>
    <name evidence="1" type="ORF">G7034_06110</name>
</gene>
<dbReference type="PROSITE" id="PS51257">
    <property type="entry name" value="PROKAR_LIPOPROTEIN"/>
    <property type="match status" value="1"/>
</dbReference>
<reference evidence="1" key="1">
    <citation type="submission" date="2020-03" db="EMBL/GenBank/DDBJ databases">
        <title>Psychroflexus Maritimus sp. nov., isolate from marine sediment.</title>
        <authorList>
            <person name="Zhong Y.-L."/>
        </authorList>
    </citation>
    <scope>NUCLEOTIDE SEQUENCE</scope>
    <source>
        <strain evidence="1">C1</strain>
    </source>
</reference>
<dbReference type="RefSeq" id="WP_166400085.1">
    <property type="nucleotide sequence ID" value="NZ_JAANAS010000043.1"/>
</dbReference>
<dbReference type="AlphaFoldDB" id="A0A967E2J1"/>
<evidence type="ECO:0000313" key="1">
    <source>
        <dbReference type="EMBL" id="NGZ89824.1"/>
    </source>
</evidence>
<protein>
    <submittedName>
        <fullName evidence="1">Uncharacterized protein</fullName>
    </submittedName>
</protein>
<accession>A0A967E2J1</accession>
<name>A0A967E2J1_9FLAO</name>
<dbReference type="Proteomes" id="UP000643701">
    <property type="component" value="Unassembled WGS sequence"/>
</dbReference>
<organism evidence="1 2">
    <name type="scientific">Psychroflexus maritimus</name>
    <dbReference type="NCBI Taxonomy" id="2714865"/>
    <lineage>
        <taxon>Bacteria</taxon>
        <taxon>Pseudomonadati</taxon>
        <taxon>Bacteroidota</taxon>
        <taxon>Flavobacteriia</taxon>
        <taxon>Flavobacteriales</taxon>
        <taxon>Flavobacteriaceae</taxon>
        <taxon>Psychroflexus</taxon>
    </lineage>
</organism>
<proteinExistence type="predicted"/>
<keyword evidence="2" id="KW-1185">Reference proteome</keyword>
<evidence type="ECO:0000313" key="2">
    <source>
        <dbReference type="Proteomes" id="UP000643701"/>
    </source>
</evidence>
<dbReference type="EMBL" id="JAANAS010000043">
    <property type="protein sequence ID" value="NGZ89824.1"/>
    <property type="molecule type" value="Genomic_DNA"/>
</dbReference>
<comment type="caution">
    <text evidence="1">The sequence shown here is derived from an EMBL/GenBank/DDBJ whole genome shotgun (WGS) entry which is preliminary data.</text>
</comment>
<sequence length="181" mass="21268">MKREIICSLILLLLLLGCINSNQSKPITISEEQKKIDSITITWPKLSPRASSEEIRITCDSVTTKINKTIPKLKKIEKKITLYNVPNTPVSIWYSKANLPVKIEHAVANESKEFTGKFHYYFINGNLWYSNQIYAKYIFENNQLSFWLNEHWNINEETEKNYKDREKNLQKNIAKLLTKKE</sequence>